<sequence>MDTLSPFMRRALVFATRYVPPFMVVFLVTGMIGGSMRERPEDKVDLRQLMGGVPPRMIDNAAQDGGKQRVVDFEELLLNDGAPRSAGQDFAEEDQQRSEQ</sequence>
<organism evidence="3 4">
    <name type="scientific">Porphyridium purpureum</name>
    <name type="common">Red alga</name>
    <name type="synonym">Porphyridium cruentum</name>
    <dbReference type="NCBI Taxonomy" id="35688"/>
    <lineage>
        <taxon>Eukaryota</taxon>
        <taxon>Rhodophyta</taxon>
        <taxon>Bangiophyceae</taxon>
        <taxon>Porphyridiales</taxon>
        <taxon>Porphyridiaceae</taxon>
        <taxon>Porphyridium</taxon>
    </lineage>
</organism>
<reference evidence="4" key="1">
    <citation type="journal article" date="2019" name="Nat. Commun.">
        <title>Expansion of phycobilisome linker gene families in mesophilic red algae.</title>
        <authorList>
            <person name="Lee J."/>
            <person name="Kim D."/>
            <person name="Bhattacharya D."/>
            <person name="Yoon H.S."/>
        </authorList>
    </citation>
    <scope>NUCLEOTIDE SEQUENCE [LARGE SCALE GENOMIC DNA]</scope>
    <source>
        <strain evidence="4">CCMP 1328</strain>
    </source>
</reference>
<evidence type="ECO:0000313" key="4">
    <source>
        <dbReference type="Proteomes" id="UP000324585"/>
    </source>
</evidence>
<evidence type="ECO:0000313" key="3">
    <source>
        <dbReference type="EMBL" id="KAA8493795.1"/>
    </source>
</evidence>
<keyword evidence="2" id="KW-1133">Transmembrane helix</keyword>
<protein>
    <submittedName>
        <fullName evidence="3">Uncharacterized protein</fullName>
    </submittedName>
</protein>
<dbReference type="AlphaFoldDB" id="A0A5J4YRA6"/>
<name>A0A5J4YRA6_PORPP</name>
<keyword evidence="2" id="KW-0812">Transmembrane</keyword>
<dbReference type="EMBL" id="VRMN01000006">
    <property type="protein sequence ID" value="KAA8493795.1"/>
    <property type="molecule type" value="Genomic_DNA"/>
</dbReference>
<comment type="caution">
    <text evidence="3">The sequence shown here is derived from an EMBL/GenBank/DDBJ whole genome shotgun (WGS) entry which is preliminary data.</text>
</comment>
<evidence type="ECO:0000256" key="2">
    <source>
        <dbReference type="SAM" id="Phobius"/>
    </source>
</evidence>
<keyword evidence="2" id="KW-0472">Membrane</keyword>
<dbReference type="Proteomes" id="UP000324585">
    <property type="component" value="Unassembled WGS sequence"/>
</dbReference>
<keyword evidence="4" id="KW-1185">Reference proteome</keyword>
<proteinExistence type="predicted"/>
<gene>
    <name evidence="3" type="ORF">FVE85_4932</name>
</gene>
<feature type="region of interest" description="Disordered" evidence="1">
    <location>
        <begin position="80"/>
        <end position="100"/>
    </location>
</feature>
<feature type="transmembrane region" description="Helical" evidence="2">
    <location>
        <begin position="12"/>
        <end position="33"/>
    </location>
</feature>
<accession>A0A5J4YRA6</accession>
<evidence type="ECO:0000256" key="1">
    <source>
        <dbReference type="SAM" id="MobiDB-lite"/>
    </source>
</evidence>